<dbReference type="AlphaFoldDB" id="A0A6B3NQ88"/>
<protein>
    <submittedName>
        <fullName evidence="2">Glycosyltransferase family 2 protein</fullName>
    </submittedName>
</protein>
<reference evidence="2" key="1">
    <citation type="submission" date="2019-11" db="EMBL/GenBank/DDBJ databases">
        <title>Genomic insights into an expanded diversity of filamentous marine cyanobacteria reveals the extraordinary biosynthetic potential of Moorea and Okeania.</title>
        <authorList>
            <person name="Ferreira Leao T."/>
            <person name="Wang M."/>
            <person name="Moss N."/>
            <person name="Da Silva R."/>
            <person name="Sanders J."/>
            <person name="Nurk S."/>
            <person name="Gurevich A."/>
            <person name="Humphrey G."/>
            <person name="Reher R."/>
            <person name="Zhu Q."/>
            <person name="Belda-Ferre P."/>
            <person name="Glukhov E."/>
            <person name="Rex R."/>
            <person name="Dorrestein P.C."/>
            <person name="Knight R."/>
            <person name="Pevzner P."/>
            <person name="Gerwick W.H."/>
            <person name="Gerwick L."/>
        </authorList>
    </citation>
    <scope>NUCLEOTIDE SEQUENCE</scope>
    <source>
        <strain evidence="2">SIO1C4</strain>
    </source>
</reference>
<dbReference type="GO" id="GO:0016740">
    <property type="term" value="F:transferase activity"/>
    <property type="evidence" value="ECO:0007669"/>
    <property type="project" value="UniProtKB-KW"/>
</dbReference>
<accession>A0A6B3NQ88</accession>
<organism evidence="2">
    <name type="scientific">Symploca sp. SIO1C4</name>
    <dbReference type="NCBI Taxonomy" id="2607765"/>
    <lineage>
        <taxon>Bacteria</taxon>
        <taxon>Bacillati</taxon>
        <taxon>Cyanobacteriota</taxon>
        <taxon>Cyanophyceae</taxon>
        <taxon>Coleofasciculales</taxon>
        <taxon>Coleofasciculaceae</taxon>
        <taxon>Symploca</taxon>
    </lineage>
</organism>
<dbReference type="PANTHER" id="PTHR22916:SF56">
    <property type="entry name" value="GLYCOSYL TRANSFERASE"/>
    <property type="match status" value="1"/>
</dbReference>
<proteinExistence type="predicted"/>
<dbReference type="EMBL" id="JAAHFQ010000806">
    <property type="protein sequence ID" value="NER31398.1"/>
    <property type="molecule type" value="Genomic_DNA"/>
</dbReference>
<evidence type="ECO:0000259" key="1">
    <source>
        <dbReference type="Pfam" id="PF00535"/>
    </source>
</evidence>
<dbReference type="Gene3D" id="3.90.550.10">
    <property type="entry name" value="Spore Coat Polysaccharide Biosynthesis Protein SpsA, Chain A"/>
    <property type="match status" value="1"/>
</dbReference>
<dbReference type="CDD" id="cd00761">
    <property type="entry name" value="Glyco_tranf_GTA_type"/>
    <property type="match status" value="1"/>
</dbReference>
<comment type="caution">
    <text evidence="2">The sequence shown here is derived from an EMBL/GenBank/DDBJ whole genome shotgun (WGS) entry which is preliminary data.</text>
</comment>
<keyword evidence="2" id="KW-0808">Transferase</keyword>
<sequence>MSNDNPRVSIGLPVYNGEQHLREAIDSILAQTFEDFELIISDNASTDSTQQICEEYAAKDGRIRYCRNEKNIGAALNFNRVFELSRGEYFKWAACDDKCAPELIAKCVEVLDKDSSVVVCHSRTMYIVHDKQGDFQKEKEYGGSTNTHLPQPQQRFYDLVCARASCLQIFGLIRANFLKQTPLIGGYAASDIVLLVKLALFGRFQEIPEFLFYYRLHPKQSVWTLSWNPQAYTFWYAPAREGEIVFPQWRLWREYCLAITSAPISWNQKLRCYFHMGVWLQQNQKILINDLFFVVKQVLRPVKNLLKPSSMKQNQEKQT</sequence>
<gene>
    <name evidence="2" type="ORF">F6J89_28225</name>
</gene>
<dbReference type="PANTHER" id="PTHR22916">
    <property type="entry name" value="GLYCOSYLTRANSFERASE"/>
    <property type="match status" value="1"/>
</dbReference>
<name>A0A6B3NQ88_9CYAN</name>
<evidence type="ECO:0000313" key="2">
    <source>
        <dbReference type="EMBL" id="NER31398.1"/>
    </source>
</evidence>
<feature type="domain" description="Glycosyltransferase 2-like" evidence="1">
    <location>
        <begin position="9"/>
        <end position="139"/>
    </location>
</feature>
<dbReference type="InterPro" id="IPR029044">
    <property type="entry name" value="Nucleotide-diphossugar_trans"/>
</dbReference>
<dbReference type="Pfam" id="PF00535">
    <property type="entry name" value="Glycos_transf_2"/>
    <property type="match status" value="1"/>
</dbReference>
<dbReference type="SUPFAM" id="SSF53448">
    <property type="entry name" value="Nucleotide-diphospho-sugar transferases"/>
    <property type="match status" value="1"/>
</dbReference>
<dbReference type="InterPro" id="IPR001173">
    <property type="entry name" value="Glyco_trans_2-like"/>
</dbReference>